<evidence type="ECO:0000256" key="8">
    <source>
        <dbReference type="SAM" id="MobiDB-lite"/>
    </source>
</evidence>
<name>A0A3B1BEW7_9ZZZZ</name>
<keyword evidence="6 9" id="KW-1133">Transmembrane helix</keyword>
<dbReference type="Pfam" id="PF07963">
    <property type="entry name" value="N_methyl"/>
    <property type="match status" value="1"/>
</dbReference>
<dbReference type="AlphaFoldDB" id="A0A3B1BEW7"/>
<feature type="domain" description="General secretion pathway GspH" evidence="10">
    <location>
        <begin position="43"/>
        <end position="188"/>
    </location>
</feature>
<dbReference type="GO" id="GO:0015627">
    <property type="term" value="C:type II protein secretion system complex"/>
    <property type="evidence" value="ECO:0007669"/>
    <property type="project" value="InterPro"/>
</dbReference>
<evidence type="ECO:0000256" key="2">
    <source>
        <dbReference type="ARBA" id="ARBA00022475"/>
    </source>
</evidence>
<evidence type="ECO:0000256" key="4">
    <source>
        <dbReference type="ARBA" id="ARBA00022519"/>
    </source>
</evidence>
<comment type="subcellular location">
    <subcellularLocation>
        <location evidence="1">Cell inner membrane</location>
        <topology evidence="1">Single-pass membrane protein</topology>
    </subcellularLocation>
</comment>
<gene>
    <name evidence="11" type="ORF">MNBD_GAMMA24-2606</name>
</gene>
<dbReference type="InterPro" id="IPR045584">
    <property type="entry name" value="Pilin-like"/>
</dbReference>
<keyword evidence="4" id="KW-0997">Cell inner membrane</keyword>
<keyword evidence="7 9" id="KW-0472">Membrane</keyword>
<keyword evidence="5 9" id="KW-0812">Transmembrane</keyword>
<dbReference type="GO" id="GO:0015628">
    <property type="term" value="P:protein secretion by the type II secretion system"/>
    <property type="evidence" value="ECO:0007669"/>
    <property type="project" value="InterPro"/>
</dbReference>
<proteinExistence type="predicted"/>
<keyword evidence="2" id="KW-1003">Cell membrane</keyword>
<dbReference type="Gene3D" id="3.55.40.10">
    <property type="entry name" value="minor pseudopilin epsh domain"/>
    <property type="match status" value="1"/>
</dbReference>
<evidence type="ECO:0000256" key="5">
    <source>
        <dbReference type="ARBA" id="ARBA00022692"/>
    </source>
</evidence>
<evidence type="ECO:0000256" key="1">
    <source>
        <dbReference type="ARBA" id="ARBA00004377"/>
    </source>
</evidence>
<evidence type="ECO:0000259" key="10">
    <source>
        <dbReference type="Pfam" id="PF12019"/>
    </source>
</evidence>
<dbReference type="InterPro" id="IPR022346">
    <property type="entry name" value="T2SS_GspH"/>
</dbReference>
<feature type="compositionally biased region" description="Polar residues" evidence="8">
    <location>
        <begin position="198"/>
        <end position="213"/>
    </location>
</feature>
<feature type="transmembrane region" description="Helical" evidence="9">
    <location>
        <begin position="12"/>
        <end position="33"/>
    </location>
</feature>
<feature type="region of interest" description="Disordered" evidence="8">
    <location>
        <begin position="190"/>
        <end position="213"/>
    </location>
</feature>
<dbReference type="NCBIfam" id="TIGR02532">
    <property type="entry name" value="IV_pilin_GFxxxE"/>
    <property type="match status" value="1"/>
</dbReference>
<evidence type="ECO:0000256" key="3">
    <source>
        <dbReference type="ARBA" id="ARBA00022481"/>
    </source>
</evidence>
<dbReference type="EMBL" id="UOFZ01000077">
    <property type="protein sequence ID" value="VAX12971.1"/>
    <property type="molecule type" value="Genomic_DNA"/>
</dbReference>
<reference evidence="11" key="1">
    <citation type="submission" date="2018-06" db="EMBL/GenBank/DDBJ databases">
        <authorList>
            <person name="Zhirakovskaya E."/>
        </authorList>
    </citation>
    <scope>NUCLEOTIDE SEQUENCE</scope>
</reference>
<organism evidence="11">
    <name type="scientific">hydrothermal vent metagenome</name>
    <dbReference type="NCBI Taxonomy" id="652676"/>
    <lineage>
        <taxon>unclassified sequences</taxon>
        <taxon>metagenomes</taxon>
        <taxon>ecological metagenomes</taxon>
    </lineage>
</organism>
<dbReference type="SUPFAM" id="SSF54523">
    <property type="entry name" value="Pili subunits"/>
    <property type="match status" value="1"/>
</dbReference>
<evidence type="ECO:0000256" key="6">
    <source>
        <dbReference type="ARBA" id="ARBA00022989"/>
    </source>
</evidence>
<dbReference type="Pfam" id="PF12019">
    <property type="entry name" value="GspH"/>
    <property type="match status" value="1"/>
</dbReference>
<dbReference type="GO" id="GO:0005886">
    <property type="term" value="C:plasma membrane"/>
    <property type="evidence" value="ECO:0007669"/>
    <property type="project" value="UniProtKB-SubCell"/>
</dbReference>
<accession>A0A3B1BEW7</accession>
<evidence type="ECO:0000256" key="7">
    <source>
        <dbReference type="ARBA" id="ARBA00023136"/>
    </source>
</evidence>
<evidence type="ECO:0000256" key="9">
    <source>
        <dbReference type="SAM" id="Phobius"/>
    </source>
</evidence>
<sequence length="213" mass="22971">MKHSYGLTLIELMVTLAVFAIVAVLAFPGFRLYQQNSNRVSQINDLIATFNLARSEAVKRNLAVSVCASTDQATCSNVNNWTTGWIVFVDDNNNGVTDPTDGNGVFDTAANETTLLQAHGRLSGANVVYTDIANSAVAVRFNNRGMPTVFDAAANSTTTATFMRCDDRRNTDTNPDANARAIILTASGRTRLSRDSDQNGVQEDASNVNLKCP</sequence>
<keyword evidence="3" id="KW-0488">Methylation</keyword>
<protein>
    <recommendedName>
        <fullName evidence="10">General secretion pathway GspH domain-containing protein</fullName>
    </recommendedName>
</protein>
<dbReference type="InterPro" id="IPR012902">
    <property type="entry name" value="N_methyl_site"/>
</dbReference>
<evidence type="ECO:0000313" key="11">
    <source>
        <dbReference type="EMBL" id="VAX12971.1"/>
    </source>
</evidence>